<evidence type="ECO:0000256" key="11">
    <source>
        <dbReference type="ARBA" id="ARBA00093232"/>
    </source>
</evidence>
<gene>
    <name evidence="13" type="ORF">JTE90_013978</name>
</gene>
<dbReference type="GO" id="GO:0004572">
    <property type="term" value="F:mannosyl-oligosaccharide 1,3-1,6-alpha-mannosidase activity"/>
    <property type="evidence" value="ECO:0007669"/>
    <property type="project" value="UniProtKB-EC"/>
</dbReference>
<dbReference type="PANTHER" id="PTHR11607">
    <property type="entry name" value="ALPHA-MANNOSIDASE"/>
    <property type="match status" value="1"/>
</dbReference>
<dbReference type="FunFam" id="3.20.110.10:FF:000010">
    <property type="entry name" value="Alpha-mannosidase"/>
    <property type="match status" value="1"/>
</dbReference>
<comment type="function">
    <text evidence="8">Catalyzes the first committed step in the biosynthesis of complex N-glycans. It controls conversion of high mannose to complex N-glycans; the final hydrolytic step in the N-glycan maturation pathway.</text>
</comment>
<feature type="domain" description="Glycoside hydrolase family 38 central" evidence="12">
    <location>
        <begin position="449"/>
        <end position="533"/>
    </location>
</feature>
<comment type="caution">
    <text evidence="13">The sequence shown here is derived from an EMBL/GenBank/DDBJ whole genome shotgun (WGS) entry which is preliminary data.</text>
</comment>
<evidence type="ECO:0000313" key="14">
    <source>
        <dbReference type="Proteomes" id="UP000827092"/>
    </source>
</evidence>
<dbReference type="SMART" id="SM00872">
    <property type="entry name" value="Alpha-mann_mid"/>
    <property type="match status" value="1"/>
</dbReference>
<evidence type="ECO:0000256" key="6">
    <source>
        <dbReference type="ARBA" id="ARBA00022833"/>
    </source>
</evidence>
<keyword evidence="6" id="KW-0862">Zinc</keyword>
<dbReference type="InterPro" id="IPR037094">
    <property type="entry name" value="Glyco_hydro_38_cen_sf"/>
</dbReference>
<name>A0AAV6UDW4_9ARAC</name>
<accession>A0AAV6UDW4</accession>
<dbReference type="GO" id="GO:0046872">
    <property type="term" value="F:metal ion binding"/>
    <property type="evidence" value="ECO:0007669"/>
    <property type="project" value="UniProtKB-KW"/>
</dbReference>
<dbReference type="Gene3D" id="1.20.1270.50">
    <property type="entry name" value="Glycoside hydrolase family 38, central domain"/>
    <property type="match status" value="1"/>
</dbReference>
<keyword evidence="4" id="KW-0479">Metal-binding</keyword>
<dbReference type="GO" id="GO:0006013">
    <property type="term" value="P:mannose metabolic process"/>
    <property type="evidence" value="ECO:0007669"/>
    <property type="project" value="InterPro"/>
</dbReference>
<dbReference type="InterPro" id="IPR015341">
    <property type="entry name" value="Glyco_hydro_38_cen"/>
</dbReference>
<dbReference type="InterPro" id="IPR027291">
    <property type="entry name" value="Glyco_hydro_38_N_sf"/>
</dbReference>
<keyword evidence="14" id="KW-1185">Reference proteome</keyword>
<dbReference type="SUPFAM" id="SSF88713">
    <property type="entry name" value="Glycoside hydrolase/deacetylase"/>
    <property type="match status" value="1"/>
</dbReference>
<dbReference type="FunFam" id="1.20.1270.50:FF:000001">
    <property type="entry name" value="Alpha-mannosidase"/>
    <property type="match status" value="1"/>
</dbReference>
<comment type="subunit">
    <text evidence="3">Homodimer; disulfide-linked.</text>
</comment>
<protein>
    <recommendedName>
        <fullName evidence="9">mannosyl-oligosaccharide 1,3-1,6-alpha-mannosidase</fullName>
        <ecNumber evidence="9">3.2.1.114</ecNumber>
    </recommendedName>
    <alternativeName>
        <fullName evidence="10">Mannosyl-oligosaccharide 1,3-1,6-alpha-mannosidase</fullName>
    </alternativeName>
</protein>
<dbReference type="Pfam" id="PF01074">
    <property type="entry name" value="Glyco_hydro_38N"/>
    <property type="match status" value="1"/>
</dbReference>
<dbReference type="AlphaFoldDB" id="A0AAV6UDW4"/>
<reference evidence="13 14" key="1">
    <citation type="journal article" date="2022" name="Nat. Ecol. Evol.">
        <title>A masculinizing supergene underlies an exaggerated male reproductive morph in a spider.</title>
        <authorList>
            <person name="Hendrickx F."/>
            <person name="De Corte Z."/>
            <person name="Sonet G."/>
            <person name="Van Belleghem S.M."/>
            <person name="Kostlbacher S."/>
            <person name="Vangestel C."/>
        </authorList>
    </citation>
    <scope>NUCLEOTIDE SEQUENCE [LARGE SCALE GENOMIC DNA]</scope>
    <source>
        <strain evidence="13">W744_W776</strain>
    </source>
</reference>
<comment type="similarity">
    <text evidence="2">Belongs to the glycosyl hydrolase 38 family.</text>
</comment>
<evidence type="ECO:0000256" key="2">
    <source>
        <dbReference type="ARBA" id="ARBA00009792"/>
    </source>
</evidence>
<evidence type="ECO:0000256" key="10">
    <source>
        <dbReference type="ARBA" id="ARBA00083602"/>
    </source>
</evidence>
<dbReference type="InterPro" id="IPR000602">
    <property type="entry name" value="Glyco_hydro_38_N"/>
</dbReference>
<evidence type="ECO:0000256" key="9">
    <source>
        <dbReference type="ARBA" id="ARBA00066412"/>
    </source>
</evidence>
<evidence type="ECO:0000256" key="7">
    <source>
        <dbReference type="ARBA" id="ARBA00023295"/>
    </source>
</evidence>
<evidence type="ECO:0000259" key="12">
    <source>
        <dbReference type="SMART" id="SM00872"/>
    </source>
</evidence>
<comment type="cofactor">
    <cofactor evidence="1">
        <name>Zn(2+)</name>
        <dbReference type="ChEBI" id="CHEBI:29105"/>
    </cofactor>
</comment>
<comment type="catalytic activity">
    <reaction evidence="11">
        <text>N(4)-{beta-D-GlcNAc-(1-&gt;2)-alpha-D-Man-(1-&gt;3)-[alpha-D-Man-(1-&gt;3)-[alpha-D-Man-(1-&gt;6)]-alpha-D-Man-(1-&gt;6)]-beta-D-Man-(1-&gt;4)-beta-D-GlcNAc-(1-&gt;4)-beta-D-GlcNAc}-L-asparaginyl-[protein] + 2 H2O = 2 alpha-D-mannopyranose + an N(4)-{beta-D-GlcNAc-(1-&gt;2)-alpha-D-Man-(1-&gt;3)-[alpha-D-Man-(1-&gt;6)]-beta-D-Man-(1-&gt;4)-beta-D-GlcNAc-(1-&gt;4)-beta-D-GlcNAc}-L-asparaginyl-[protein]</text>
        <dbReference type="Rhea" id="RHEA:56052"/>
        <dbReference type="Rhea" id="RHEA-COMP:14368"/>
        <dbReference type="Rhea" id="RHEA-COMP:14369"/>
        <dbReference type="ChEBI" id="CHEBI:15377"/>
        <dbReference type="ChEBI" id="CHEBI:28729"/>
        <dbReference type="ChEBI" id="CHEBI:60615"/>
        <dbReference type="ChEBI" id="CHEBI:60625"/>
        <dbReference type="EC" id="3.2.1.114"/>
    </reaction>
</comment>
<dbReference type="EC" id="3.2.1.114" evidence="9"/>
<dbReference type="InterPro" id="IPR028995">
    <property type="entry name" value="Glyco_hydro_57/38_cen_sf"/>
</dbReference>
<sequence length="600" mass="70180">MLGRRFRSRLLFAIPLLGIFLVLMCLYSPVPFNDGISSVPPSLSVFPSPRGWWKRWWPATIDCDIQTPKPMSETVDTGEVYSGGKLDFRVPDNNGVGFWGEALESRYREAKKRWKDQPLEVIIVPHSHVDPGWLRTYEDYFEGSVIHILDNMVSFLNKTEDFKFIWSEISFFSKWWYRQNQDTQETMKKILRRKQLEIVTGGWVMVDEATTSYFAIIDQLVEGQQWLKHFTNTIPKHGWSVDVFGHSATLPYIISTAGITDMVILRAHYSWKKFLAKMKWFDFYWEQPFNCPRILCHMAPSDLYSFKHTCGPDSFSCLNYDFRRVSGERSESTAEKITDQNVELKANYLLAQYGRYASLFDHNVLLVPLGDDFRFNVPSEWEQQYANYKKLFDYIDGRKDWHARLRFGTVADYFDAVHARLQNSSDPPLISLKGDFLPYGDIYANARPSYWTGYYTTRPFYKKLARELEHWLRASEILYSFSKTIIDSKNNNILLKDYALLIKARQNLAVFQHHDAITGTSRKFVMEDYGQILHTGINSAMTVTSHLTQLLLMKRLYEGNTWTSQVYPDIYRTFWYNPSSKISVLPTENGRKIYNTSISF</sequence>
<keyword evidence="7" id="KW-0326">Glycosidase</keyword>
<dbReference type="GO" id="GO:0000139">
    <property type="term" value="C:Golgi membrane"/>
    <property type="evidence" value="ECO:0007669"/>
    <property type="project" value="TreeGrafter"/>
</dbReference>
<dbReference type="EMBL" id="JAFNEN010000483">
    <property type="protein sequence ID" value="KAG8182048.1"/>
    <property type="molecule type" value="Genomic_DNA"/>
</dbReference>
<proteinExistence type="inferred from homology"/>
<evidence type="ECO:0000256" key="4">
    <source>
        <dbReference type="ARBA" id="ARBA00022723"/>
    </source>
</evidence>
<evidence type="ECO:0000313" key="13">
    <source>
        <dbReference type="EMBL" id="KAG8182048.1"/>
    </source>
</evidence>
<dbReference type="InterPro" id="IPR050843">
    <property type="entry name" value="Glycosyl_Hydrlase_38"/>
</dbReference>
<evidence type="ECO:0000256" key="8">
    <source>
        <dbReference type="ARBA" id="ARBA00059516"/>
    </source>
</evidence>
<evidence type="ECO:0000256" key="3">
    <source>
        <dbReference type="ARBA" id="ARBA00011748"/>
    </source>
</evidence>
<dbReference type="SUPFAM" id="SSF88688">
    <property type="entry name" value="Families 57/38 glycoside transferase middle domain"/>
    <property type="match status" value="1"/>
</dbReference>
<dbReference type="Pfam" id="PF09261">
    <property type="entry name" value="Alpha-mann_mid"/>
    <property type="match status" value="1"/>
</dbReference>
<dbReference type="PANTHER" id="PTHR11607:SF70">
    <property type="entry name" value="ALPHA-MANNOSIDASE"/>
    <property type="match status" value="1"/>
</dbReference>
<evidence type="ECO:0000256" key="5">
    <source>
        <dbReference type="ARBA" id="ARBA00022801"/>
    </source>
</evidence>
<dbReference type="GO" id="GO:0006491">
    <property type="term" value="P:N-glycan processing"/>
    <property type="evidence" value="ECO:0007669"/>
    <property type="project" value="TreeGrafter"/>
</dbReference>
<keyword evidence="5" id="KW-0378">Hydrolase</keyword>
<evidence type="ECO:0000256" key="1">
    <source>
        <dbReference type="ARBA" id="ARBA00001947"/>
    </source>
</evidence>
<dbReference type="Proteomes" id="UP000827092">
    <property type="component" value="Unassembled WGS sequence"/>
</dbReference>
<organism evidence="13 14">
    <name type="scientific">Oedothorax gibbosus</name>
    <dbReference type="NCBI Taxonomy" id="931172"/>
    <lineage>
        <taxon>Eukaryota</taxon>
        <taxon>Metazoa</taxon>
        <taxon>Ecdysozoa</taxon>
        <taxon>Arthropoda</taxon>
        <taxon>Chelicerata</taxon>
        <taxon>Arachnida</taxon>
        <taxon>Araneae</taxon>
        <taxon>Araneomorphae</taxon>
        <taxon>Entelegynae</taxon>
        <taxon>Araneoidea</taxon>
        <taxon>Linyphiidae</taxon>
        <taxon>Erigoninae</taxon>
        <taxon>Oedothorax</taxon>
    </lineage>
</organism>
<dbReference type="InterPro" id="IPR011330">
    <property type="entry name" value="Glyco_hydro/deAcase_b/a-brl"/>
</dbReference>
<dbReference type="Gene3D" id="3.20.110.10">
    <property type="entry name" value="Glycoside hydrolase 38, N terminal domain"/>
    <property type="match status" value="1"/>
</dbReference>